<evidence type="ECO:0000313" key="1">
    <source>
        <dbReference type="EMBL" id="KAI6086788.1"/>
    </source>
</evidence>
<organism evidence="1 2">
    <name type="scientific">Hypoxylon rubiginosum</name>
    <dbReference type="NCBI Taxonomy" id="110542"/>
    <lineage>
        <taxon>Eukaryota</taxon>
        <taxon>Fungi</taxon>
        <taxon>Dikarya</taxon>
        <taxon>Ascomycota</taxon>
        <taxon>Pezizomycotina</taxon>
        <taxon>Sordariomycetes</taxon>
        <taxon>Xylariomycetidae</taxon>
        <taxon>Xylariales</taxon>
        <taxon>Hypoxylaceae</taxon>
        <taxon>Hypoxylon</taxon>
    </lineage>
</organism>
<dbReference type="Proteomes" id="UP001497680">
    <property type="component" value="Unassembled WGS sequence"/>
</dbReference>
<accession>A0ACC0D243</accession>
<keyword evidence="2" id="KW-1185">Reference proteome</keyword>
<proteinExistence type="predicted"/>
<name>A0ACC0D243_9PEZI</name>
<dbReference type="EMBL" id="MU394312">
    <property type="protein sequence ID" value="KAI6086788.1"/>
    <property type="molecule type" value="Genomic_DNA"/>
</dbReference>
<reference evidence="1 2" key="1">
    <citation type="journal article" date="2022" name="New Phytol.">
        <title>Ecological generalism drives hyperdiversity of secondary metabolite gene clusters in xylarialean endophytes.</title>
        <authorList>
            <person name="Franco M.E.E."/>
            <person name="Wisecaver J.H."/>
            <person name="Arnold A.E."/>
            <person name="Ju Y.M."/>
            <person name="Slot J.C."/>
            <person name="Ahrendt S."/>
            <person name="Moore L.P."/>
            <person name="Eastman K.E."/>
            <person name="Scott K."/>
            <person name="Konkel Z."/>
            <person name="Mondo S.J."/>
            <person name="Kuo A."/>
            <person name="Hayes R.D."/>
            <person name="Haridas S."/>
            <person name="Andreopoulos B."/>
            <person name="Riley R."/>
            <person name="LaButti K."/>
            <person name="Pangilinan J."/>
            <person name="Lipzen A."/>
            <person name="Amirebrahimi M."/>
            <person name="Yan J."/>
            <person name="Adam C."/>
            <person name="Keymanesh K."/>
            <person name="Ng V."/>
            <person name="Louie K."/>
            <person name="Northen T."/>
            <person name="Drula E."/>
            <person name="Henrissat B."/>
            <person name="Hsieh H.M."/>
            <person name="Youens-Clark K."/>
            <person name="Lutzoni F."/>
            <person name="Miadlikowska J."/>
            <person name="Eastwood D.C."/>
            <person name="Hamelin R.C."/>
            <person name="Grigoriev I.V."/>
            <person name="U'Ren J.M."/>
        </authorList>
    </citation>
    <scope>NUCLEOTIDE SEQUENCE [LARGE SCALE GENOMIC DNA]</scope>
    <source>
        <strain evidence="1 2">ER1909</strain>
    </source>
</reference>
<evidence type="ECO:0000313" key="2">
    <source>
        <dbReference type="Proteomes" id="UP001497680"/>
    </source>
</evidence>
<gene>
    <name evidence="1" type="ORF">F4821DRAFT_278315</name>
</gene>
<protein>
    <submittedName>
        <fullName evidence="1">P-loop containing nucleoside triphosphate hydrolase protein</fullName>
    </submittedName>
</protein>
<comment type="caution">
    <text evidence="1">The sequence shown here is derived from an EMBL/GenBank/DDBJ whole genome shotgun (WGS) entry which is preliminary data.</text>
</comment>
<sequence length="1093" mass="121497">MSFSVPKNPDYASASKTSTIKPPNAKTISKDCAVLVGGPHGEMFACGPTLTKAEIGARLVSWKTPDSYSLDIPLGAPGKKQAENEESGFGVRYGVDPNTRCVLQRDFHRLTVQFPRGKFTLSFKDVDDIQRSRVPGAGKNICALMVALQEGARVQVLGWGLPYANPNDSGMEKAVNNNASVLQQQTLLDILNQRQMHFIVSIRRQEWERDFNEAALPAPFSYPYGDSHAWDADKLWRIIQETKAKTTFRTAYSFHDDNAHLACLTHSVAQDIMWLQQSARNIADERFSVYFVPRYPTSTDDFFVIVPTSKAFRKQYDSLWRRLAKDQTLHLLLFDSCEETKEPAADWDAKIVDDARIIDRLSDHPTEKHEVVLQVRRPDVKAKRGHGYEVKTFLNRGEASRAFDAGDKLRSASLLFDAHIEECIRKINAVCTFHPNAKPTNPVALGLSALNKEDQATIDKKLAANVKDQMALHRMLLRGNGFYEWVTSTLHPADVSSAISIVPQSQLRTIPVMSFLNFSDKLADALIHEALQEDRDRFRGYLSRRPLGLGIITGGPGFGKTTALAAATLAMQASLGRILGSGPSNVAVDNFASRLHRVTYSVCARYNKGKRQDDLTRQRHVLIARGYNPKDEMDAAIRILQKPELGTATPSSQEWSANTPWQPHLSLATWVLAILRSPSISPLHSDDKAELLTLRARIDADPRWGSLRAVATLKTPWEEFEGKDQLKEQLGFLFAAIIGHADILCLTPSASEIEQYREWKNEKAKGVAVDEAANLSRPDLYTVWGNTLLPCLLAGDSKQLPPTVLSANKTDADGNLLHRHVGDSRLSGLEFLQASGIPVYRLRVQLRMANGLFDSVAQTVYPEVPLQYADSCNISLPQFVAGRALEGYFRKIAPSIRQPPHAKLRPIFIHCEDSKVFVDELTGSKKSPDQVRVALQLAFNLVQEAGVKAEDIILLTPYAANVSLIQWMRTAEAKCAEVLAKMAPASTVDGYQGQEKPIVIVVMGTAYPTPGPGFTADEHRLNVLLTRHQCGLVIVGDINITGYIEEAILKKSRLWNRFEVEDEHGQKSILRCGHLRALCKGVIEEGRVMKINV</sequence>
<keyword evidence="1" id="KW-0378">Hydrolase</keyword>